<feature type="binding site" evidence="1">
    <location>
        <position position="31"/>
    </location>
    <ligand>
        <name>Zn(2+)</name>
        <dbReference type="ChEBI" id="CHEBI:29105"/>
    </ligand>
</feature>
<dbReference type="InterPro" id="IPR016718">
    <property type="entry name" value="rRNA_m1G-MeTrfase_A_prd"/>
</dbReference>
<evidence type="ECO:0000256" key="1">
    <source>
        <dbReference type="PIRSR" id="PIRSR018249-1"/>
    </source>
</evidence>
<feature type="binding site" evidence="1">
    <location>
        <position position="27"/>
    </location>
    <ligand>
        <name>Zn(2+)</name>
        <dbReference type="ChEBI" id="CHEBI:29105"/>
    </ligand>
</feature>
<evidence type="ECO:0000313" key="6">
    <source>
        <dbReference type="Proteomes" id="UP000471120"/>
    </source>
</evidence>
<dbReference type="SUPFAM" id="SSF53335">
    <property type="entry name" value="S-adenosyl-L-methionine-dependent methyltransferases"/>
    <property type="match status" value="1"/>
</dbReference>
<dbReference type="RefSeq" id="WP_010838527.1">
    <property type="nucleotide sequence ID" value="NZ_QRCM01000001.1"/>
</dbReference>
<keyword evidence="5" id="KW-0489">Methyltransferase</keyword>
<feature type="domain" description="23S rRNA (guanine(745)-N(1))-methyltransferase N-terminal" evidence="4">
    <location>
        <begin position="10"/>
        <end position="43"/>
    </location>
</feature>
<dbReference type="EMBL" id="QRCM01000001">
    <property type="protein sequence ID" value="TXG91770.1"/>
    <property type="molecule type" value="Genomic_DNA"/>
</dbReference>
<dbReference type="InterPro" id="IPR048647">
    <property type="entry name" value="RlmA_N"/>
</dbReference>
<proteinExistence type="predicted"/>
<feature type="domain" description="Methyltransferase type 11" evidence="3">
    <location>
        <begin position="95"/>
        <end position="178"/>
    </location>
</feature>
<keyword evidence="5" id="KW-0808">Transferase</keyword>
<dbReference type="InterPro" id="IPR013216">
    <property type="entry name" value="Methyltransf_11"/>
</dbReference>
<name>A0A6P2CIS3_9NOCA</name>
<dbReference type="GO" id="GO:0032259">
    <property type="term" value="P:methylation"/>
    <property type="evidence" value="ECO:0007669"/>
    <property type="project" value="UniProtKB-KW"/>
</dbReference>
<evidence type="ECO:0000259" key="4">
    <source>
        <dbReference type="Pfam" id="PF21302"/>
    </source>
</evidence>
<evidence type="ECO:0000256" key="2">
    <source>
        <dbReference type="PIRSR" id="PIRSR018249-2"/>
    </source>
</evidence>
<keyword evidence="1" id="KW-0479">Metal-binding</keyword>
<feature type="binding site" evidence="2">
    <location>
        <position position="71"/>
    </location>
    <ligand>
        <name>S-adenosyl-L-methionine</name>
        <dbReference type="ChEBI" id="CHEBI:59789"/>
    </ligand>
</feature>
<dbReference type="Gene3D" id="3.40.50.150">
    <property type="entry name" value="Vaccinia Virus protein VP39"/>
    <property type="match status" value="1"/>
</dbReference>
<dbReference type="PIRSF" id="PIRSF018249">
    <property type="entry name" value="MyrA_prd"/>
    <property type="match status" value="1"/>
</dbReference>
<sequence>MLDEVVGLLACPVCGHDLVRDERTLVCQLGHGFDIARQGYVTLAAGAGLKFEGDSTAMLDAREEFLGAGHFDPFADALAEVVAQSTAVEERAIAELGAGTGFYLARVLGPGSVAVGLDVSKPAARRIARADPRIGAVVADAWGRLPIRDGALTHVMCVFAPRNTEESRRVLRGDGTLVVLTPTDRHLAELVSVLGLVHVDDRKLARLDDAARGRFERTGHRTVEFTMSLSRGDVANVVGMGPSARHLAADEITALAAGMAERTDVTASATISVFRPAR</sequence>
<evidence type="ECO:0000313" key="5">
    <source>
        <dbReference type="EMBL" id="TXG91770.1"/>
    </source>
</evidence>
<feature type="binding site" evidence="1">
    <location>
        <position position="14"/>
    </location>
    <ligand>
        <name>Zn(2+)</name>
        <dbReference type="ChEBI" id="CHEBI:29105"/>
    </ligand>
</feature>
<dbReference type="Pfam" id="PF08241">
    <property type="entry name" value="Methyltransf_11"/>
    <property type="match status" value="1"/>
</dbReference>
<evidence type="ECO:0000259" key="3">
    <source>
        <dbReference type="Pfam" id="PF08241"/>
    </source>
</evidence>
<dbReference type="AlphaFoldDB" id="A0A6P2CIS3"/>
<feature type="binding site" evidence="2">
    <location>
        <begin position="100"/>
        <end position="101"/>
    </location>
    <ligand>
        <name>S-adenosyl-L-methionine</name>
        <dbReference type="ChEBI" id="CHEBI:59789"/>
    </ligand>
</feature>
<reference evidence="5 6" key="1">
    <citation type="submission" date="2018-07" db="EMBL/GenBank/DDBJ databases">
        <title>Genome sequence of Rhodococcus rhodnii ATCC 35071 from Rhodnius prolixus.</title>
        <authorList>
            <person name="Patel V."/>
            <person name="Vogel K.J."/>
        </authorList>
    </citation>
    <scope>NUCLEOTIDE SEQUENCE [LARGE SCALE GENOMIC DNA]</scope>
    <source>
        <strain evidence="5 6">ATCC 35071</strain>
    </source>
</reference>
<keyword evidence="2" id="KW-0949">S-adenosyl-L-methionine</keyword>
<dbReference type="GO" id="GO:0046872">
    <property type="term" value="F:metal ion binding"/>
    <property type="evidence" value="ECO:0007669"/>
    <property type="project" value="UniProtKB-KW"/>
</dbReference>
<dbReference type="Proteomes" id="UP000471120">
    <property type="component" value="Unassembled WGS sequence"/>
</dbReference>
<feature type="binding site" evidence="2">
    <location>
        <position position="186"/>
    </location>
    <ligand>
        <name>S-adenosyl-L-methionine</name>
        <dbReference type="ChEBI" id="CHEBI:59789"/>
    </ligand>
</feature>
<protein>
    <submittedName>
        <fullName evidence="5">Methyltransferase type 11</fullName>
    </submittedName>
</protein>
<feature type="binding site" evidence="1">
    <location>
        <position position="11"/>
    </location>
    <ligand>
        <name>Zn(2+)</name>
        <dbReference type="ChEBI" id="CHEBI:29105"/>
    </ligand>
</feature>
<gene>
    <name evidence="5" type="ORF">DW322_18240</name>
</gene>
<dbReference type="Pfam" id="PF21302">
    <property type="entry name" value="Zn_ribbon_RlmA"/>
    <property type="match status" value="1"/>
</dbReference>
<keyword evidence="1" id="KW-0862">Zinc</keyword>
<comment type="caution">
    <text evidence="5">The sequence shown here is derived from an EMBL/GenBank/DDBJ whole genome shotgun (WGS) entry which is preliminary data.</text>
</comment>
<dbReference type="InterPro" id="IPR029063">
    <property type="entry name" value="SAM-dependent_MTases_sf"/>
</dbReference>
<organism evidence="5 6">
    <name type="scientific">Rhodococcus rhodnii</name>
    <dbReference type="NCBI Taxonomy" id="38312"/>
    <lineage>
        <taxon>Bacteria</taxon>
        <taxon>Bacillati</taxon>
        <taxon>Actinomycetota</taxon>
        <taxon>Actinomycetes</taxon>
        <taxon>Mycobacteriales</taxon>
        <taxon>Nocardiaceae</taxon>
        <taxon>Rhodococcus</taxon>
    </lineage>
</organism>
<dbReference type="GO" id="GO:0008757">
    <property type="term" value="F:S-adenosylmethionine-dependent methyltransferase activity"/>
    <property type="evidence" value="ECO:0007669"/>
    <property type="project" value="InterPro"/>
</dbReference>
<accession>A0A6P2CIS3</accession>